<gene>
    <name evidence="2" type="primary">LOC117238583</name>
</gene>
<dbReference type="Proteomes" id="UP000504631">
    <property type="component" value="Unplaced"/>
</dbReference>
<keyword evidence="1" id="KW-1185">Reference proteome</keyword>
<dbReference type="RefSeq" id="XP_033359494.1">
    <property type="nucleotide sequence ID" value="XM_033503603.1"/>
</dbReference>
<dbReference type="Gene3D" id="2.40.50.140">
    <property type="entry name" value="Nucleic acid-binding proteins"/>
    <property type="match status" value="1"/>
</dbReference>
<accession>A0A6J3L636</accession>
<dbReference type="KEGG" id="bvk:117238583"/>
<protein>
    <submittedName>
        <fullName evidence="2">Uncharacterized protein LOC117238583</fullName>
    </submittedName>
</protein>
<reference evidence="2" key="1">
    <citation type="submission" date="2025-08" db="UniProtKB">
        <authorList>
            <consortium name="RefSeq"/>
        </authorList>
    </citation>
    <scope>IDENTIFICATION</scope>
    <source>
        <tissue evidence="2">Muscle</tissue>
    </source>
</reference>
<name>A0A6J3L636_9HYME</name>
<dbReference type="GeneID" id="117238583"/>
<dbReference type="AlphaFoldDB" id="A0A6J3L636"/>
<dbReference type="InterPro" id="IPR012340">
    <property type="entry name" value="NA-bd_OB-fold"/>
</dbReference>
<evidence type="ECO:0000313" key="1">
    <source>
        <dbReference type="Proteomes" id="UP000504631"/>
    </source>
</evidence>
<evidence type="ECO:0000313" key="2">
    <source>
        <dbReference type="RefSeq" id="XP_033359494.1"/>
    </source>
</evidence>
<sequence>MNWTDLPKEINEDFVSYKGDYDFPQYLSDEKEWVNFKHKNFEDNIEIFEPFLIMELYRFIPYFEGKHVKFHPLNMPYIKIRKIEIVGFVIDVSEDPKYYEYHVDDGTGNIIIYYEKEDFKRAALRRKKIDIKYNKSAKNIDIKSLKTQKCPKHLPNPRPKFVYSPGTSISDIAIFEHNWSLETNNGTLGRKLKRCAHVHAVGYCTFDFMYTKKSSEEITCEDLFNAKLYFLANRITCISEHKYNKILLLWINTVVRRRYDENLNETASSSKT</sequence>
<proteinExistence type="predicted"/>
<organism evidence="1 2">
    <name type="scientific">Bombus vosnesenskii</name>
    <dbReference type="NCBI Taxonomy" id="207650"/>
    <lineage>
        <taxon>Eukaryota</taxon>
        <taxon>Metazoa</taxon>
        <taxon>Ecdysozoa</taxon>
        <taxon>Arthropoda</taxon>
        <taxon>Hexapoda</taxon>
        <taxon>Insecta</taxon>
        <taxon>Pterygota</taxon>
        <taxon>Neoptera</taxon>
        <taxon>Endopterygota</taxon>
        <taxon>Hymenoptera</taxon>
        <taxon>Apocrita</taxon>
        <taxon>Aculeata</taxon>
        <taxon>Apoidea</taxon>
        <taxon>Anthophila</taxon>
        <taxon>Apidae</taxon>
        <taxon>Bombus</taxon>
        <taxon>Pyrobombus</taxon>
    </lineage>
</organism>